<evidence type="ECO:0000313" key="2">
    <source>
        <dbReference type="EMBL" id="PTB86344.1"/>
    </source>
</evidence>
<dbReference type="AlphaFoldDB" id="A0A2T4CXQ8"/>
<accession>A0A2T4CXQ8</accession>
<evidence type="ECO:0000313" key="3">
    <source>
        <dbReference type="EMBL" id="PTB89556.1"/>
    </source>
</evidence>
<protein>
    <submittedName>
        <fullName evidence="2">Uncharacterized protein</fullName>
    </submittedName>
</protein>
<reference evidence="2 4" key="1">
    <citation type="submission" date="2018-03" db="EMBL/GenBank/DDBJ databases">
        <title>Cross-interface Injection: A General Nanoliter Liquid Handling Method Applied to Single Cells Genome Amplification Automated Nanoliter Liquid Handling Applied to Single Cell Multiple Displacement Amplification.</title>
        <authorList>
            <person name="Yun J."/>
            <person name="Xu P."/>
            <person name="Xu J."/>
            <person name="Dai X."/>
            <person name="Wang Y."/>
            <person name="Zheng X."/>
            <person name="Cao C."/>
            <person name="Yi Q."/>
            <person name="Zhu Y."/>
            <person name="Wang L."/>
            <person name="Dong Z."/>
            <person name="Huang Y."/>
            <person name="Huang L."/>
            <person name="Du W."/>
        </authorList>
    </citation>
    <scope>NUCLEOTIDE SEQUENCE [LARGE SCALE GENOMIC DNA]</scope>
    <source>
        <strain evidence="3 4">A9-4</strain>
        <strain evidence="2">Z-D3-2</strain>
    </source>
</reference>
<organism evidence="2">
    <name type="scientific">Pseudidiomarina aestuarii</name>
    <dbReference type="NCBI Taxonomy" id="624146"/>
    <lineage>
        <taxon>Bacteria</taxon>
        <taxon>Pseudomonadati</taxon>
        <taxon>Pseudomonadota</taxon>
        <taxon>Gammaproteobacteria</taxon>
        <taxon>Alteromonadales</taxon>
        <taxon>Idiomarinaceae</taxon>
        <taxon>Pseudidiomarina</taxon>
    </lineage>
</organism>
<dbReference type="EMBL" id="PYVN01000021">
    <property type="protein sequence ID" value="PTB86344.1"/>
    <property type="molecule type" value="Genomic_DNA"/>
</dbReference>
<name>A0A2T4CXQ8_9GAMM</name>
<keyword evidence="1" id="KW-1133">Transmembrane helix</keyword>
<proteinExistence type="predicted"/>
<gene>
    <name evidence="3" type="ORF">C9928_03065</name>
    <name evidence="2" type="ORF">C9940_02750</name>
</gene>
<comment type="caution">
    <text evidence="2">The sequence shown here is derived from an EMBL/GenBank/DDBJ whole genome shotgun (WGS) entry which is preliminary data.</text>
</comment>
<sequence>MSPSKSIDSKSVSMMNALRQGFWFYCHHNGHHIAAHASGVSGRETIYVDDTKVSTKVSWRFLSSQEFSIDGVQYRVEFHVTSIWQGRIVCRFYADDVLIEETENAMAVGSSKLSWKTFVIFFLAGAVFGYVFAKAIIELFIGA</sequence>
<evidence type="ECO:0000256" key="1">
    <source>
        <dbReference type="SAM" id="Phobius"/>
    </source>
</evidence>
<keyword evidence="1" id="KW-0472">Membrane</keyword>
<dbReference type="Proteomes" id="UP000241514">
    <property type="component" value="Unassembled WGS sequence"/>
</dbReference>
<evidence type="ECO:0000313" key="4">
    <source>
        <dbReference type="Proteomes" id="UP000241514"/>
    </source>
</evidence>
<keyword evidence="1" id="KW-0812">Transmembrane</keyword>
<dbReference type="EMBL" id="PYVG01000011">
    <property type="protein sequence ID" value="PTB89556.1"/>
    <property type="molecule type" value="Genomic_DNA"/>
</dbReference>
<feature type="transmembrane region" description="Helical" evidence="1">
    <location>
        <begin position="118"/>
        <end position="141"/>
    </location>
</feature>